<keyword evidence="3" id="KW-1185">Reference proteome</keyword>
<accession>A0AAV7TX55</accession>
<proteinExistence type="predicted"/>
<protein>
    <submittedName>
        <fullName evidence="2">Uncharacterized protein</fullName>
    </submittedName>
</protein>
<comment type="caution">
    <text evidence="2">The sequence shown here is derived from an EMBL/GenBank/DDBJ whole genome shotgun (WGS) entry which is preliminary data.</text>
</comment>
<name>A0AAV7TX55_PLEWA</name>
<organism evidence="2 3">
    <name type="scientific">Pleurodeles waltl</name>
    <name type="common">Iberian ribbed newt</name>
    <dbReference type="NCBI Taxonomy" id="8319"/>
    <lineage>
        <taxon>Eukaryota</taxon>
        <taxon>Metazoa</taxon>
        <taxon>Chordata</taxon>
        <taxon>Craniata</taxon>
        <taxon>Vertebrata</taxon>
        <taxon>Euteleostomi</taxon>
        <taxon>Amphibia</taxon>
        <taxon>Batrachia</taxon>
        <taxon>Caudata</taxon>
        <taxon>Salamandroidea</taxon>
        <taxon>Salamandridae</taxon>
        <taxon>Pleurodelinae</taxon>
        <taxon>Pleurodeles</taxon>
    </lineage>
</organism>
<evidence type="ECO:0000313" key="3">
    <source>
        <dbReference type="Proteomes" id="UP001066276"/>
    </source>
</evidence>
<gene>
    <name evidence="2" type="ORF">NDU88_006040</name>
</gene>
<sequence>MPPCECHEMVAHTEYELNTGNELRVLPIRMPPCKCQEMVAHNEYQKLHTRNGSRVLPIRISASKCQKKKQAHIHTHKVKSFILKIRPKNSKTFENRIGGPARPPSYHPDQGSPTQ</sequence>
<evidence type="ECO:0000256" key="1">
    <source>
        <dbReference type="SAM" id="MobiDB-lite"/>
    </source>
</evidence>
<feature type="region of interest" description="Disordered" evidence="1">
    <location>
        <begin position="89"/>
        <end position="115"/>
    </location>
</feature>
<dbReference type="EMBL" id="JANPWB010000006">
    <property type="protein sequence ID" value="KAJ1180825.1"/>
    <property type="molecule type" value="Genomic_DNA"/>
</dbReference>
<reference evidence="2" key="1">
    <citation type="journal article" date="2022" name="bioRxiv">
        <title>Sequencing and chromosome-scale assembly of the giantPleurodeles waltlgenome.</title>
        <authorList>
            <person name="Brown T."/>
            <person name="Elewa A."/>
            <person name="Iarovenko S."/>
            <person name="Subramanian E."/>
            <person name="Araus A.J."/>
            <person name="Petzold A."/>
            <person name="Susuki M."/>
            <person name="Suzuki K.-i.T."/>
            <person name="Hayashi T."/>
            <person name="Toyoda A."/>
            <person name="Oliveira C."/>
            <person name="Osipova E."/>
            <person name="Leigh N.D."/>
            <person name="Simon A."/>
            <person name="Yun M.H."/>
        </authorList>
    </citation>
    <scope>NUCLEOTIDE SEQUENCE</scope>
    <source>
        <strain evidence="2">20211129_DDA</strain>
        <tissue evidence="2">Liver</tissue>
    </source>
</reference>
<dbReference type="AlphaFoldDB" id="A0AAV7TX55"/>
<dbReference type="Proteomes" id="UP001066276">
    <property type="component" value="Chromosome 3_2"/>
</dbReference>
<evidence type="ECO:0000313" key="2">
    <source>
        <dbReference type="EMBL" id="KAJ1180825.1"/>
    </source>
</evidence>